<name>A0A132MKP1_9ACTN</name>
<dbReference type="Pfam" id="PF13490">
    <property type="entry name" value="zf-HC2"/>
    <property type="match status" value="1"/>
</dbReference>
<proteinExistence type="predicted"/>
<dbReference type="Proteomes" id="UP000070188">
    <property type="component" value="Unassembled WGS sequence"/>
</dbReference>
<feature type="domain" description="Putative zinc-finger" evidence="5">
    <location>
        <begin position="21"/>
        <end position="48"/>
    </location>
</feature>
<dbReference type="OrthoDB" id="3267840at2"/>
<evidence type="ECO:0000256" key="1">
    <source>
        <dbReference type="ARBA" id="ARBA00023015"/>
    </source>
</evidence>
<gene>
    <name evidence="6" type="ORF">LI90_18</name>
</gene>
<evidence type="ECO:0000313" key="6">
    <source>
        <dbReference type="EMBL" id="KWW98398.1"/>
    </source>
</evidence>
<keyword evidence="7" id="KW-1185">Reference proteome</keyword>
<organism evidence="6 7">
    <name type="scientific">Carbonactinospora thermoautotrophica</name>
    <dbReference type="NCBI Taxonomy" id="1469144"/>
    <lineage>
        <taxon>Bacteria</taxon>
        <taxon>Bacillati</taxon>
        <taxon>Actinomycetota</taxon>
        <taxon>Actinomycetes</taxon>
        <taxon>Kitasatosporales</taxon>
        <taxon>Carbonactinosporaceae</taxon>
        <taxon>Carbonactinospora</taxon>
    </lineage>
</organism>
<feature type="transmembrane region" description="Helical" evidence="4">
    <location>
        <begin position="115"/>
        <end position="137"/>
    </location>
</feature>
<keyword evidence="4" id="KW-0812">Transmembrane</keyword>
<evidence type="ECO:0000256" key="2">
    <source>
        <dbReference type="ARBA" id="ARBA00023163"/>
    </source>
</evidence>
<feature type="region of interest" description="Disordered" evidence="3">
    <location>
        <begin position="143"/>
        <end position="178"/>
    </location>
</feature>
<dbReference type="EMBL" id="LAXD01000001">
    <property type="protein sequence ID" value="KWW98398.1"/>
    <property type="molecule type" value="Genomic_DNA"/>
</dbReference>
<feature type="region of interest" description="Disordered" evidence="3">
    <location>
        <begin position="84"/>
        <end position="108"/>
    </location>
</feature>
<keyword evidence="4" id="KW-0472">Membrane</keyword>
<sequence>MTEDSAVSTRWTAGHPDPETISDYLEGLLSRPAARRVEVHLRRCGSCRDTQAALGEVRELLAASDAGPMPPQVAARIEAALASQGERVSGDAGPTTPGEPAASMTSRKRSRRSAWLLRAAAAVAVVAAGVGIVPQLLPGVWPRQNSATSTNAPAPARSGQPGSGGQQESSPRLSGLPGPVLYRGRPYAAAQFGTQVHELLREAATIRPFQGRPPSGSQGGVPYDGDAASVVGCVREATGRPGDPPVVVDFGTYEGRQAAVVVLHDETNPALLDAYVVPASCPAHPPVLVRQVMLP</sequence>
<comment type="caution">
    <text evidence="6">The sequence shown here is derived from an EMBL/GenBank/DDBJ whole genome shotgun (WGS) entry which is preliminary data.</text>
</comment>
<evidence type="ECO:0000256" key="3">
    <source>
        <dbReference type="SAM" id="MobiDB-lite"/>
    </source>
</evidence>
<dbReference type="RefSeq" id="WP_066883099.1">
    <property type="nucleotide sequence ID" value="NZ_LAXD01000001.1"/>
</dbReference>
<keyword evidence="4" id="KW-1133">Transmembrane helix</keyword>
<protein>
    <recommendedName>
        <fullName evidence="5">Putative zinc-finger domain-containing protein</fullName>
    </recommendedName>
</protein>
<evidence type="ECO:0000259" key="5">
    <source>
        <dbReference type="Pfam" id="PF13490"/>
    </source>
</evidence>
<reference evidence="7" key="1">
    <citation type="submission" date="2015-04" db="EMBL/GenBank/DDBJ databases">
        <title>Physiological reanalysis, assessment of diazotrophy, and genome sequences of multiple isolates of Streptomyces thermoautotrophicus.</title>
        <authorList>
            <person name="MacKellar D.C."/>
            <person name="Lieber L."/>
            <person name="Norman J."/>
            <person name="Bolger A."/>
            <person name="Tobin C."/>
            <person name="Murray J.W."/>
            <person name="Chang R."/>
            <person name="Ford T."/>
            <person name="Nguyen P.Q."/>
            <person name="Woodward J."/>
            <person name="Permingeat H."/>
            <person name="Joshi N.S."/>
            <person name="Silver P.A."/>
            <person name="Usadel B."/>
            <person name="Rutherford A.W."/>
            <person name="Friesen M."/>
            <person name="Prell J."/>
        </authorList>
    </citation>
    <scope>NUCLEOTIDE SEQUENCE [LARGE SCALE GENOMIC DNA]</scope>
    <source>
        <strain evidence="7">H1</strain>
    </source>
</reference>
<feature type="compositionally biased region" description="Low complexity" evidence="3">
    <location>
        <begin position="152"/>
        <end position="171"/>
    </location>
</feature>
<dbReference type="InterPro" id="IPR041916">
    <property type="entry name" value="Anti_sigma_zinc_sf"/>
</dbReference>
<dbReference type="STRING" id="1469144.LI90_18"/>
<evidence type="ECO:0000256" key="4">
    <source>
        <dbReference type="SAM" id="Phobius"/>
    </source>
</evidence>
<dbReference type="Gene3D" id="1.10.10.1320">
    <property type="entry name" value="Anti-sigma factor, zinc-finger domain"/>
    <property type="match status" value="1"/>
</dbReference>
<keyword evidence="2" id="KW-0804">Transcription</keyword>
<dbReference type="InterPro" id="IPR027383">
    <property type="entry name" value="Znf_put"/>
</dbReference>
<accession>A0A132MKP1</accession>
<dbReference type="PATRIC" id="fig|1469144.10.peg.88"/>
<evidence type="ECO:0000313" key="7">
    <source>
        <dbReference type="Proteomes" id="UP000070188"/>
    </source>
</evidence>
<dbReference type="AlphaFoldDB" id="A0A132MKP1"/>
<keyword evidence="1" id="KW-0805">Transcription regulation</keyword>